<gene>
    <name evidence="1" type="ORF">H0H81_002372</name>
</gene>
<name>A0A9P7GGR2_9AGAR</name>
<dbReference type="Proteomes" id="UP000717328">
    <property type="component" value="Unassembled WGS sequence"/>
</dbReference>
<evidence type="ECO:0000313" key="1">
    <source>
        <dbReference type="EMBL" id="KAG5649718.1"/>
    </source>
</evidence>
<dbReference type="OrthoDB" id="2967395at2759"/>
<evidence type="ECO:0000313" key="2">
    <source>
        <dbReference type="Proteomes" id="UP000717328"/>
    </source>
</evidence>
<dbReference type="EMBL" id="JABCKI010000759">
    <property type="protein sequence ID" value="KAG5649718.1"/>
    <property type="molecule type" value="Genomic_DNA"/>
</dbReference>
<keyword evidence="2" id="KW-1185">Reference proteome</keyword>
<reference evidence="1" key="2">
    <citation type="submission" date="2021-10" db="EMBL/GenBank/DDBJ databases">
        <title>Phylogenomics reveals ancestral predisposition of the termite-cultivated fungus Termitomyces towards a domesticated lifestyle.</title>
        <authorList>
            <person name="Auxier B."/>
            <person name="Grum-Grzhimaylo A."/>
            <person name="Cardenas M.E."/>
            <person name="Lodge J.D."/>
            <person name="Laessoe T."/>
            <person name="Pedersen O."/>
            <person name="Smith M.E."/>
            <person name="Kuyper T.W."/>
            <person name="Franco-Molano E.A."/>
            <person name="Baroni T.J."/>
            <person name="Aanen D.K."/>
        </authorList>
    </citation>
    <scope>NUCLEOTIDE SEQUENCE</scope>
    <source>
        <strain evidence="1">D49</strain>
    </source>
</reference>
<accession>A0A9P7GGR2</accession>
<sequence>MSKIGGSDASWVRPIAAYSSKKRVWYSQIHGKVMLSAQFESGRIDPTNPIRAIFTETECAPEFRAKLASRLRSQLKCGNVAQDPAIIMQLRHDWINDTAVPGLEIDYDGLTLSCDWRGLYSALFREERELERRNKRWFKEQESGAFAAMKARVNSDRADPMEMMKRTLMMHGNSWTNQRRSLRRERISKEVLEKDGVEWIWHADEDQEALNYLKEYRT</sequence>
<protein>
    <submittedName>
        <fullName evidence="1">Uncharacterized protein</fullName>
    </submittedName>
</protein>
<comment type="caution">
    <text evidence="1">The sequence shown here is derived from an EMBL/GenBank/DDBJ whole genome shotgun (WGS) entry which is preliminary data.</text>
</comment>
<reference evidence="1" key="1">
    <citation type="submission" date="2021-02" db="EMBL/GenBank/DDBJ databases">
        <authorList>
            <person name="Nieuwenhuis M."/>
            <person name="Van De Peppel L.J.J."/>
        </authorList>
    </citation>
    <scope>NUCLEOTIDE SEQUENCE</scope>
    <source>
        <strain evidence="1">D49</strain>
    </source>
</reference>
<dbReference type="AlphaFoldDB" id="A0A9P7GGR2"/>
<organism evidence="1 2">
    <name type="scientific">Sphagnurus paluster</name>
    <dbReference type="NCBI Taxonomy" id="117069"/>
    <lineage>
        <taxon>Eukaryota</taxon>
        <taxon>Fungi</taxon>
        <taxon>Dikarya</taxon>
        <taxon>Basidiomycota</taxon>
        <taxon>Agaricomycotina</taxon>
        <taxon>Agaricomycetes</taxon>
        <taxon>Agaricomycetidae</taxon>
        <taxon>Agaricales</taxon>
        <taxon>Tricholomatineae</taxon>
        <taxon>Lyophyllaceae</taxon>
        <taxon>Sphagnurus</taxon>
    </lineage>
</organism>
<proteinExistence type="predicted"/>